<dbReference type="AlphaFoldDB" id="A0AA39XZP7"/>
<evidence type="ECO:0000259" key="1">
    <source>
        <dbReference type="Pfam" id="PF06985"/>
    </source>
</evidence>
<proteinExistence type="predicted"/>
<evidence type="ECO:0000313" key="2">
    <source>
        <dbReference type="EMBL" id="KAK0643203.1"/>
    </source>
</evidence>
<evidence type="ECO:0000313" key="3">
    <source>
        <dbReference type="Proteomes" id="UP001174936"/>
    </source>
</evidence>
<dbReference type="PANTHER" id="PTHR33112:SF16">
    <property type="entry name" value="HETEROKARYON INCOMPATIBILITY DOMAIN-CONTAINING PROTEIN"/>
    <property type="match status" value="1"/>
</dbReference>
<dbReference type="PANTHER" id="PTHR33112">
    <property type="entry name" value="DOMAIN PROTEIN, PUTATIVE-RELATED"/>
    <property type="match status" value="1"/>
</dbReference>
<dbReference type="Pfam" id="PF06985">
    <property type="entry name" value="HET"/>
    <property type="match status" value="1"/>
</dbReference>
<accession>A0AA39XZP7</accession>
<dbReference type="EMBL" id="JAULSV010000005">
    <property type="protein sequence ID" value="KAK0643203.1"/>
    <property type="molecule type" value="Genomic_DNA"/>
</dbReference>
<protein>
    <submittedName>
        <fullName evidence="2">Heterokaryon incompatibility protein-domain-containing protein</fullName>
    </submittedName>
</protein>
<dbReference type="InterPro" id="IPR010730">
    <property type="entry name" value="HET"/>
</dbReference>
<reference evidence="2" key="1">
    <citation type="submission" date="2023-06" db="EMBL/GenBank/DDBJ databases">
        <title>Genome-scale phylogeny and comparative genomics of the fungal order Sordariales.</title>
        <authorList>
            <consortium name="Lawrence Berkeley National Laboratory"/>
            <person name="Hensen N."/>
            <person name="Bonometti L."/>
            <person name="Westerberg I."/>
            <person name="Brannstrom I.O."/>
            <person name="Guillou S."/>
            <person name="Cros-Aarteil S."/>
            <person name="Calhoun S."/>
            <person name="Haridas S."/>
            <person name="Kuo A."/>
            <person name="Mondo S."/>
            <person name="Pangilinan J."/>
            <person name="Riley R."/>
            <person name="Labutti K."/>
            <person name="Andreopoulos B."/>
            <person name="Lipzen A."/>
            <person name="Chen C."/>
            <person name="Yanf M."/>
            <person name="Daum C."/>
            <person name="Ng V."/>
            <person name="Clum A."/>
            <person name="Steindorff A."/>
            <person name="Ohm R."/>
            <person name="Martin F."/>
            <person name="Silar P."/>
            <person name="Natvig D."/>
            <person name="Lalanne C."/>
            <person name="Gautier V."/>
            <person name="Ament-Velasquez S.L."/>
            <person name="Kruys A."/>
            <person name="Hutchinson M.I."/>
            <person name="Powell A.J."/>
            <person name="Barry K."/>
            <person name="Miller A.N."/>
            <person name="Grigoriev I.V."/>
            <person name="Debuchy R."/>
            <person name="Gladieux P."/>
            <person name="Thoren M.H."/>
            <person name="Johannesson H."/>
        </authorList>
    </citation>
    <scope>NUCLEOTIDE SEQUENCE</scope>
    <source>
        <strain evidence="2">SMH2532-1</strain>
    </source>
</reference>
<keyword evidence="3" id="KW-1185">Reference proteome</keyword>
<gene>
    <name evidence="2" type="ORF">B0T16DRAFT_437864</name>
</gene>
<comment type="caution">
    <text evidence="2">The sequence shown here is derived from an EMBL/GenBank/DDBJ whole genome shotgun (WGS) entry which is preliminary data.</text>
</comment>
<dbReference type="Proteomes" id="UP001174936">
    <property type="component" value="Unassembled WGS sequence"/>
</dbReference>
<feature type="domain" description="Heterokaryon incompatibility" evidence="1">
    <location>
        <begin position="203"/>
        <end position="354"/>
    </location>
</feature>
<sequence>MASTSREPLCGYCAKIPFDPQTLLNLCRYNDPWSLGSGPRVQGSHCPFCKLVSLVISERDRIRASPPTILTKASEVKIYWEVSSWQNHRGAFGVLVETAPDSPDVTARTRTDYDKYPIFFSQDTVLAGTSDWHCCLKPFLEPKLDHGMVFSWLAECSTGHGHGCPHPTSQGVDLRQAIPGLASLRFIDVRRNCLTEQAVVPRYVALSYVWGGASTLKLTKANKAVLSETGAFKLGALSSSSGLPRTIQDAMALTRAVGFRYLWVDALCLTQDDPDELETGISVMDGIYECSWFTLVAAGGGNADFGLPGVTQEGRGRQNLCVEVAPNVRVGVHITLDELLAHSVYRTRAWTFQEEHLSRRVLYFVDNKIAFRCRRLELTETWTGDRSVEVSKRISESVEEAVNMWEEPIRDLSIILEHYSTLSLSYQGDTLRAMAGLLRRFSHAFKSEFFQGLPTAVFDIFILFTRPEHGEEVSLQRRNGFPSYSWAGWKGRKWLTQHTWIVWYTKYPDGDTKLLWGPPHNDSFPPADARYVGYRDRRPFKPPTTVTLNESNTQPSNYFSTAKTFPRSYPLLEFWTLAVHFNIHIQGTAKVKGDRDRGRANIICHDPLTSHGYVQMDGLEEMAFFESEGPFEFILLSEEHVCHTLYEQCRSLVSYHIMMLEWVDGVAERRGIGMLDIDAVQHSLDPGPVWKQILLA</sequence>
<name>A0AA39XZP7_9PEZI</name>
<organism evidence="2 3">
    <name type="scientific">Cercophora newfieldiana</name>
    <dbReference type="NCBI Taxonomy" id="92897"/>
    <lineage>
        <taxon>Eukaryota</taxon>
        <taxon>Fungi</taxon>
        <taxon>Dikarya</taxon>
        <taxon>Ascomycota</taxon>
        <taxon>Pezizomycotina</taxon>
        <taxon>Sordariomycetes</taxon>
        <taxon>Sordariomycetidae</taxon>
        <taxon>Sordariales</taxon>
        <taxon>Lasiosphaeriaceae</taxon>
        <taxon>Cercophora</taxon>
    </lineage>
</organism>